<organism evidence="2 3">
    <name type="scientific">Steinernema glaseri</name>
    <dbReference type="NCBI Taxonomy" id="37863"/>
    <lineage>
        <taxon>Eukaryota</taxon>
        <taxon>Metazoa</taxon>
        <taxon>Ecdysozoa</taxon>
        <taxon>Nematoda</taxon>
        <taxon>Chromadorea</taxon>
        <taxon>Rhabditida</taxon>
        <taxon>Tylenchina</taxon>
        <taxon>Panagrolaimomorpha</taxon>
        <taxon>Strongyloidoidea</taxon>
        <taxon>Steinernematidae</taxon>
        <taxon>Steinernema</taxon>
    </lineage>
</organism>
<dbReference type="WBParaSite" id="L893_g16755.t1">
    <property type="protein sequence ID" value="L893_g16755.t1"/>
    <property type="gene ID" value="L893_g16755"/>
</dbReference>
<proteinExistence type="predicted"/>
<dbReference type="AlphaFoldDB" id="A0A1I7YIW0"/>
<reference evidence="3" key="1">
    <citation type="submission" date="2016-11" db="UniProtKB">
        <authorList>
            <consortium name="WormBaseParasite"/>
        </authorList>
    </citation>
    <scope>IDENTIFICATION</scope>
</reference>
<accession>A0A1I7YIW0</accession>
<keyword evidence="1" id="KW-0732">Signal</keyword>
<evidence type="ECO:0000256" key="1">
    <source>
        <dbReference type="SAM" id="SignalP"/>
    </source>
</evidence>
<evidence type="ECO:0000313" key="2">
    <source>
        <dbReference type="Proteomes" id="UP000095287"/>
    </source>
</evidence>
<protein>
    <submittedName>
        <fullName evidence="3">Transmembrane protein</fullName>
    </submittedName>
</protein>
<dbReference type="Proteomes" id="UP000095287">
    <property type="component" value="Unplaced"/>
</dbReference>
<name>A0A1I7YIW0_9BILA</name>
<sequence length="172" mass="18499">MRSPLLVALLLATLLVATHSLSCCYGRYALPPELKVFIKHATHYIWQLLQPCAVLYFFSSCSPRFLWWHTPYPVATDVPATSHPAVQDPVIGNPATQAVDVSSAMAAPIATVGTVGTKDEEKAAGHGADLQESILMVITTTILMVIKEAGGTVMNIGQVADVNNNPLYETHS</sequence>
<evidence type="ECO:0000313" key="3">
    <source>
        <dbReference type="WBParaSite" id="L893_g16755.t1"/>
    </source>
</evidence>
<feature type="chain" id="PRO_5009312199" evidence="1">
    <location>
        <begin position="21"/>
        <end position="172"/>
    </location>
</feature>
<feature type="signal peptide" evidence="1">
    <location>
        <begin position="1"/>
        <end position="20"/>
    </location>
</feature>
<keyword evidence="2" id="KW-1185">Reference proteome</keyword>